<proteinExistence type="predicted"/>
<evidence type="ECO:0000313" key="1">
    <source>
        <dbReference type="EMBL" id="JAE27683.1"/>
    </source>
</evidence>
<reference evidence="1" key="2">
    <citation type="journal article" date="2015" name="Data Brief">
        <title>Shoot transcriptome of the giant reed, Arundo donax.</title>
        <authorList>
            <person name="Barrero R.A."/>
            <person name="Guerrero F.D."/>
            <person name="Moolhuijzen P."/>
            <person name="Goolsby J.A."/>
            <person name="Tidwell J."/>
            <person name="Bellgard S.E."/>
            <person name="Bellgard M.I."/>
        </authorList>
    </citation>
    <scope>NUCLEOTIDE SEQUENCE</scope>
    <source>
        <tissue evidence="1">Shoot tissue taken approximately 20 cm above the soil surface</tissue>
    </source>
</reference>
<protein>
    <submittedName>
        <fullName evidence="1">Uncharacterized protein</fullName>
    </submittedName>
</protein>
<dbReference type="EMBL" id="GBRH01170213">
    <property type="protein sequence ID" value="JAE27683.1"/>
    <property type="molecule type" value="Transcribed_RNA"/>
</dbReference>
<name>A0A0A9H477_ARUDO</name>
<reference evidence="1" key="1">
    <citation type="submission" date="2014-09" db="EMBL/GenBank/DDBJ databases">
        <authorList>
            <person name="Magalhaes I.L.F."/>
            <person name="Oliveira U."/>
            <person name="Santos F.R."/>
            <person name="Vidigal T.H.D.A."/>
            <person name="Brescovit A.D."/>
            <person name="Santos A.J."/>
        </authorList>
    </citation>
    <scope>NUCLEOTIDE SEQUENCE</scope>
    <source>
        <tissue evidence="1">Shoot tissue taken approximately 20 cm above the soil surface</tissue>
    </source>
</reference>
<sequence length="14" mass="1711">MEELCEKEINMTKI</sequence>
<accession>A0A0A9H477</accession>
<organism evidence="1">
    <name type="scientific">Arundo donax</name>
    <name type="common">Giant reed</name>
    <name type="synonym">Donax arundinaceus</name>
    <dbReference type="NCBI Taxonomy" id="35708"/>
    <lineage>
        <taxon>Eukaryota</taxon>
        <taxon>Viridiplantae</taxon>
        <taxon>Streptophyta</taxon>
        <taxon>Embryophyta</taxon>
        <taxon>Tracheophyta</taxon>
        <taxon>Spermatophyta</taxon>
        <taxon>Magnoliopsida</taxon>
        <taxon>Liliopsida</taxon>
        <taxon>Poales</taxon>
        <taxon>Poaceae</taxon>
        <taxon>PACMAD clade</taxon>
        <taxon>Arundinoideae</taxon>
        <taxon>Arundineae</taxon>
        <taxon>Arundo</taxon>
    </lineage>
</organism>